<gene>
    <name evidence="1" type="ORF">DBV15_10548</name>
</gene>
<protein>
    <submittedName>
        <fullName evidence="1">Uncharacterized protein</fullName>
    </submittedName>
</protein>
<organism evidence="1 2">
    <name type="scientific">Temnothorax longispinosus</name>
    <dbReference type="NCBI Taxonomy" id="300112"/>
    <lineage>
        <taxon>Eukaryota</taxon>
        <taxon>Metazoa</taxon>
        <taxon>Ecdysozoa</taxon>
        <taxon>Arthropoda</taxon>
        <taxon>Hexapoda</taxon>
        <taxon>Insecta</taxon>
        <taxon>Pterygota</taxon>
        <taxon>Neoptera</taxon>
        <taxon>Endopterygota</taxon>
        <taxon>Hymenoptera</taxon>
        <taxon>Apocrita</taxon>
        <taxon>Aculeata</taxon>
        <taxon>Formicoidea</taxon>
        <taxon>Formicidae</taxon>
        <taxon>Myrmicinae</taxon>
        <taxon>Temnothorax</taxon>
    </lineage>
</organism>
<proteinExistence type="predicted"/>
<sequence length="293" mass="32725">MFLGTCTSVDSLTDSLIALSTARRVGVETRGAAADNILACSSFMTRGYEPGRAITPRIFSALAAPPSAFLAFAGKLGTGCQFLGAYRTINWKRDVCYLTLPPTPSRSHPLLLPTRSFVRDSVHTLVQNISYVYPSIITNVITRPDVDKFWRNIAICAILFRKKYKLLYNARANCARWNCRLVRTKRITRQSPVCGFKDPGVSGAHRIKRGTSRRGSTVRSPIIHWLKPSTEQLMRPTYRRVRGDHSLVDRHNNPAEIADRRNVCRRGTVAADVASIWPAPRVLCRGDGDRGVR</sequence>
<keyword evidence="2" id="KW-1185">Reference proteome</keyword>
<accession>A0A4V3SCG1</accession>
<evidence type="ECO:0000313" key="2">
    <source>
        <dbReference type="Proteomes" id="UP000310200"/>
    </source>
</evidence>
<dbReference type="AlphaFoldDB" id="A0A4V3SCG1"/>
<dbReference type="Proteomes" id="UP000310200">
    <property type="component" value="Unassembled WGS sequence"/>
</dbReference>
<comment type="caution">
    <text evidence="1">The sequence shown here is derived from an EMBL/GenBank/DDBJ whole genome shotgun (WGS) entry which is preliminary data.</text>
</comment>
<name>A0A4V3SCG1_9HYME</name>
<dbReference type="EMBL" id="QBLH01000329">
    <property type="protein sequence ID" value="TGZ56524.1"/>
    <property type="molecule type" value="Genomic_DNA"/>
</dbReference>
<reference evidence="1 2" key="1">
    <citation type="journal article" date="2019" name="Philos. Trans. R. Soc. Lond., B, Biol. Sci.">
        <title>Ant behaviour and brain gene expression of defending hosts depend on the ecological success of the intruding social parasite.</title>
        <authorList>
            <person name="Kaur R."/>
            <person name="Stoldt M."/>
            <person name="Jongepier E."/>
            <person name="Feldmeyer B."/>
            <person name="Menzel F."/>
            <person name="Bornberg-Bauer E."/>
            <person name="Foitzik S."/>
        </authorList>
    </citation>
    <scope>NUCLEOTIDE SEQUENCE [LARGE SCALE GENOMIC DNA]</scope>
    <source>
        <tissue evidence="1">Whole body</tissue>
    </source>
</reference>
<evidence type="ECO:0000313" key="1">
    <source>
        <dbReference type="EMBL" id="TGZ56524.1"/>
    </source>
</evidence>